<keyword evidence="3" id="KW-1185">Reference proteome</keyword>
<feature type="region of interest" description="Disordered" evidence="1">
    <location>
        <begin position="1"/>
        <end position="20"/>
    </location>
</feature>
<dbReference type="Proteomes" id="UP000274429">
    <property type="component" value="Unassembled WGS sequence"/>
</dbReference>
<gene>
    <name evidence="2" type="ORF">TTAC_LOCUS11621</name>
</gene>
<feature type="compositionally biased region" description="Pro residues" evidence="1">
    <location>
        <begin position="1"/>
        <end position="12"/>
    </location>
</feature>
<sequence>MCLPPPPPPPPRMRFSVSAHTSPPSLQVSPLCLTPIYSSTFFNEIPHCSSTSLHTSSSSQLHHQFSSECTPRGSTVDAT</sequence>
<dbReference type="AlphaFoldDB" id="A0A3P7GAY0"/>
<name>A0A3P7GAY0_HYDTA</name>
<reference evidence="2 3" key="1">
    <citation type="submission" date="2018-11" db="EMBL/GenBank/DDBJ databases">
        <authorList>
            <consortium name="Pathogen Informatics"/>
        </authorList>
    </citation>
    <scope>NUCLEOTIDE SEQUENCE [LARGE SCALE GENOMIC DNA]</scope>
</reference>
<accession>A0A3P7GAY0</accession>
<dbReference type="EMBL" id="UYWX01025855">
    <property type="protein sequence ID" value="VDM37417.1"/>
    <property type="molecule type" value="Genomic_DNA"/>
</dbReference>
<evidence type="ECO:0000313" key="3">
    <source>
        <dbReference type="Proteomes" id="UP000274429"/>
    </source>
</evidence>
<organism evidence="2 3">
    <name type="scientific">Hydatigena taeniaeformis</name>
    <name type="common">Feline tapeworm</name>
    <name type="synonym">Taenia taeniaeformis</name>
    <dbReference type="NCBI Taxonomy" id="6205"/>
    <lineage>
        <taxon>Eukaryota</taxon>
        <taxon>Metazoa</taxon>
        <taxon>Spiralia</taxon>
        <taxon>Lophotrochozoa</taxon>
        <taxon>Platyhelminthes</taxon>
        <taxon>Cestoda</taxon>
        <taxon>Eucestoda</taxon>
        <taxon>Cyclophyllidea</taxon>
        <taxon>Taeniidae</taxon>
        <taxon>Hydatigera</taxon>
    </lineage>
</organism>
<evidence type="ECO:0000313" key="2">
    <source>
        <dbReference type="EMBL" id="VDM37417.1"/>
    </source>
</evidence>
<protein>
    <submittedName>
        <fullName evidence="2">Uncharacterized protein</fullName>
    </submittedName>
</protein>
<evidence type="ECO:0000256" key="1">
    <source>
        <dbReference type="SAM" id="MobiDB-lite"/>
    </source>
</evidence>
<proteinExistence type="predicted"/>